<reference evidence="2" key="1">
    <citation type="submission" date="2023-03" db="EMBL/GenBank/DDBJ databases">
        <title>Massive genome expansion in bonnet fungi (Mycena s.s.) driven by repeated elements and novel gene families across ecological guilds.</title>
        <authorList>
            <consortium name="Lawrence Berkeley National Laboratory"/>
            <person name="Harder C.B."/>
            <person name="Miyauchi S."/>
            <person name="Viragh M."/>
            <person name="Kuo A."/>
            <person name="Thoen E."/>
            <person name="Andreopoulos B."/>
            <person name="Lu D."/>
            <person name="Skrede I."/>
            <person name="Drula E."/>
            <person name="Henrissat B."/>
            <person name="Morin E."/>
            <person name="Kohler A."/>
            <person name="Barry K."/>
            <person name="LaButti K."/>
            <person name="Morin E."/>
            <person name="Salamov A."/>
            <person name="Lipzen A."/>
            <person name="Mereny Z."/>
            <person name="Hegedus B."/>
            <person name="Baldrian P."/>
            <person name="Stursova M."/>
            <person name="Weitz H."/>
            <person name="Taylor A."/>
            <person name="Grigoriev I.V."/>
            <person name="Nagy L.G."/>
            <person name="Martin F."/>
            <person name="Kauserud H."/>
        </authorList>
    </citation>
    <scope>NUCLEOTIDE SEQUENCE</scope>
    <source>
        <strain evidence="2">CBHHK200</strain>
    </source>
</reference>
<feature type="compositionally biased region" description="Low complexity" evidence="1">
    <location>
        <begin position="160"/>
        <end position="181"/>
    </location>
</feature>
<protein>
    <submittedName>
        <fullName evidence="2">Uncharacterized protein</fullName>
    </submittedName>
</protein>
<evidence type="ECO:0000313" key="3">
    <source>
        <dbReference type="Proteomes" id="UP001218188"/>
    </source>
</evidence>
<comment type="caution">
    <text evidence="2">The sequence shown here is derived from an EMBL/GenBank/DDBJ whole genome shotgun (WGS) entry which is preliminary data.</text>
</comment>
<proteinExistence type="predicted"/>
<keyword evidence="3" id="KW-1185">Reference proteome</keyword>
<feature type="compositionally biased region" description="Low complexity" evidence="1">
    <location>
        <begin position="824"/>
        <end position="838"/>
    </location>
</feature>
<feature type="compositionally biased region" description="Acidic residues" evidence="1">
    <location>
        <begin position="790"/>
        <end position="807"/>
    </location>
</feature>
<evidence type="ECO:0000313" key="2">
    <source>
        <dbReference type="EMBL" id="KAJ7027249.1"/>
    </source>
</evidence>
<feature type="region of interest" description="Disordered" evidence="1">
    <location>
        <begin position="272"/>
        <end position="309"/>
    </location>
</feature>
<sequence>MSRRIPNPPGTRPCCTMPYYPSPGVDVDLHSDSSETYFYVVERGFVVGTYTDAKIATQQVEGYRGGFRVKVPRFDDAKVQWAAMCAADHGFICPVAAAEQQVLVPTAPVYTAASSTPLASFSAAQRKFVLDAVSGKPTPLPGVQATTVIPAASQPTARATTTTYASSSAAPPGISASSGSSKGRPTASTSCNFGTGAAAFSKMGDGPPVNLHWGVKGVFRTYASQLDAVAVARKLNIPDTDIISDPDAAFVEAWSKCTSGIKRKSRAASCRASSSSSSTMPKVVATKRAKKTRTEPKQKPGNKGDFHGRRETFLTSQLPEYFQKSKQRKTREFWPQLFKVYMELFSWRLELNEDPDPEDGLLREALSLEEMDLKAEKIKQVKAKIKTWFNHQRSAAGLARNPFAEWLTRLRRPNEPCPKRISDYQYYMQHNDFKDKVAEEFKAKYPDVVREEALAARCKVARALFEQESEEVKARMREEAGKEHESLVETWQEAEEGLPSVDEEDQEEARRRFSATVTPLLEALREYTGYYIALIAGRAVEGKFDVLSVHAGKTKALVPEKEQDITQWNPAGYERILNEFVRFINAACLDPKSEGAQGTNIPDTQDGEPAPVPQALPPPLPVPLPVPVPPIGPVPLPVPVPPIGPTMLYGVPADGPAPLLPEMEDEMSLINPATRRPVTPPPAGNSLAARMGRLAIMNTPLRESLEALSPVRKEARIAALEGLSGMALQRENNDARRDKGLRLVAEEAAGEGVEDRSAVGKPKPSANPKPRKKAARGGKAKRGKRRVRDEDESDSANETPSGDESDEVLERVDAPTTRGRAKAEGAANTAPANAQGSARDVQMAAAAVEGEQNIEGEGSATDIHMAAVGLAAEKNGSKGGSGDEVAKRAPTWAVEGKSSLEKGTEEWGERWTKATSVWWSLEESTDFISSTRGFAPSGRPSEVGYWVKCARKGAPNILDVKVFATQWLRWWGSINPKWRVGVDGSLKRVEEGAWEEMERPGANGFLSVLICLRWWKEAGGGGDWTDAVEDVTWAMER</sequence>
<organism evidence="2 3">
    <name type="scientific">Mycena alexandri</name>
    <dbReference type="NCBI Taxonomy" id="1745969"/>
    <lineage>
        <taxon>Eukaryota</taxon>
        <taxon>Fungi</taxon>
        <taxon>Dikarya</taxon>
        <taxon>Basidiomycota</taxon>
        <taxon>Agaricomycotina</taxon>
        <taxon>Agaricomycetes</taxon>
        <taxon>Agaricomycetidae</taxon>
        <taxon>Agaricales</taxon>
        <taxon>Marasmiineae</taxon>
        <taxon>Mycenaceae</taxon>
        <taxon>Mycena</taxon>
    </lineage>
</organism>
<feature type="region of interest" description="Disordered" evidence="1">
    <location>
        <begin position="483"/>
        <end position="507"/>
    </location>
</feature>
<dbReference type="PANTHER" id="PTHR48148:SF3">
    <property type="entry name" value="KERATINOCYTE PROLINE-RICH PROTEIN"/>
    <property type="match status" value="1"/>
</dbReference>
<gene>
    <name evidence="2" type="ORF">C8F04DRAFT_1189686</name>
</gene>
<dbReference type="AlphaFoldDB" id="A0AAD6WZZ7"/>
<feature type="compositionally biased region" description="Basic and acidic residues" evidence="1">
    <location>
        <begin position="292"/>
        <end position="309"/>
    </location>
</feature>
<feature type="compositionally biased region" description="Basic residues" evidence="1">
    <location>
        <begin position="769"/>
        <end position="786"/>
    </location>
</feature>
<dbReference type="Proteomes" id="UP001218188">
    <property type="component" value="Unassembled WGS sequence"/>
</dbReference>
<evidence type="ECO:0000256" key="1">
    <source>
        <dbReference type="SAM" id="MobiDB-lite"/>
    </source>
</evidence>
<feature type="compositionally biased region" description="Acidic residues" evidence="1">
    <location>
        <begin position="492"/>
        <end position="507"/>
    </location>
</feature>
<dbReference type="PANTHER" id="PTHR48148">
    <property type="entry name" value="KERATINOCYTE PROLINE-RICH PROTEIN"/>
    <property type="match status" value="1"/>
</dbReference>
<dbReference type="EMBL" id="JARJCM010000126">
    <property type="protein sequence ID" value="KAJ7027249.1"/>
    <property type="molecule type" value="Genomic_DNA"/>
</dbReference>
<name>A0AAD6WZZ7_9AGAR</name>
<accession>A0AAD6WZZ7</accession>
<feature type="region of interest" description="Disordered" evidence="1">
    <location>
        <begin position="747"/>
        <end position="842"/>
    </location>
</feature>
<feature type="region of interest" description="Disordered" evidence="1">
    <location>
        <begin position="160"/>
        <end position="188"/>
    </location>
</feature>